<reference evidence="2" key="2">
    <citation type="journal article" date="2015" name="Fish Shellfish Immunol.">
        <title>Early steps in the European eel (Anguilla anguilla)-Vibrio vulnificus interaction in the gills: Role of the RtxA13 toxin.</title>
        <authorList>
            <person name="Callol A."/>
            <person name="Pajuelo D."/>
            <person name="Ebbesson L."/>
            <person name="Teles M."/>
            <person name="MacKenzie S."/>
            <person name="Amaro C."/>
        </authorList>
    </citation>
    <scope>NUCLEOTIDE SEQUENCE</scope>
</reference>
<protein>
    <submittedName>
        <fullName evidence="2">Uncharacterized protein</fullName>
    </submittedName>
</protein>
<dbReference type="AlphaFoldDB" id="A0A0E9X2B4"/>
<dbReference type="EMBL" id="GBXM01012764">
    <property type="protein sequence ID" value="JAH95813.1"/>
    <property type="molecule type" value="Transcribed_RNA"/>
</dbReference>
<evidence type="ECO:0000256" key="1">
    <source>
        <dbReference type="SAM" id="MobiDB-lite"/>
    </source>
</evidence>
<feature type="region of interest" description="Disordered" evidence="1">
    <location>
        <begin position="41"/>
        <end position="62"/>
    </location>
</feature>
<accession>A0A0E9X2B4</accession>
<sequence>MTAAYFKKASTLFEHLHNTSYTNRVLQIVGYVENVWSVCTPSTQNQPSRKKQLKNPAVRVSL</sequence>
<reference evidence="2" key="1">
    <citation type="submission" date="2014-11" db="EMBL/GenBank/DDBJ databases">
        <authorList>
            <person name="Amaro Gonzalez C."/>
        </authorList>
    </citation>
    <scope>NUCLEOTIDE SEQUENCE</scope>
</reference>
<evidence type="ECO:0000313" key="2">
    <source>
        <dbReference type="EMBL" id="JAH95813.1"/>
    </source>
</evidence>
<proteinExistence type="predicted"/>
<organism evidence="2">
    <name type="scientific">Anguilla anguilla</name>
    <name type="common">European freshwater eel</name>
    <name type="synonym">Muraena anguilla</name>
    <dbReference type="NCBI Taxonomy" id="7936"/>
    <lineage>
        <taxon>Eukaryota</taxon>
        <taxon>Metazoa</taxon>
        <taxon>Chordata</taxon>
        <taxon>Craniata</taxon>
        <taxon>Vertebrata</taxon>
        <taxon>Euteleostomi</taxon>
        <taxon>Actinopterygii</taxon>
        <taxon>Neopterygii</taxon>
        <taxon>Teleostei</taxon>
        <taxon>Anguilliformes</taxon>
        <taxon>Anguillidae</taxon>
        <taxon>Anguilla</taxon>
    </lineage>
</organism>
<name>A0A0E9X2B4_ANGAN</name>